<evidence type="ECO:0000313" key="3">
    <source>
        <dbReference type="EMBL" id="MEQ2223096.1"/>
    </source>
</evidence>
<name>A0ABV0SRK2_9TELE</name>
<feature type="chain" id="PRO_5045728060" description="Secreted protein" evidence="2">
    <location>
        <begin position="21"/>
        <end position="119"/>
    </location>
</feature>
<proteinExistence type="predicted"/>
<sequence>MATLCFISFYIMTPAAPCGSLCSYCLEISIPKLPLLFPIQHGVLYIEESATAGSDVKKSDACHPSNSTKKDVSHKNSRGITLPLSPTFTHHYCFISFFFTLSSNTDPMRQDTGEETILD</sequence>
<reference evidence="3 4" key="1">
    <citation type="submission" date="2021-06" db="EMBL/GenBank/DDBJ databases">
        <authorList>
            <person name="Palmer J.M."/>
        </authorList>
    </citation>
    <scope>NUCLEOTIDE SEQUENCE [LARGE SCALE GENOMIC DNA]</scope>
    <source>
        <strain evidence="4">if_2019</strain>
        <tissue evidence="3">Muscle</tissue>
    </source>
</reference>
<dbReference type="Proteomes" id="UP001482620">
    <property type="component" value="Unassembled WGS sequence"/>
</dbReference>
<protein>
    <recommendedName>
        <fullName evidence="5">Secreted protein</fullName>
    </recommendedName>
</protein>
<keyword evidence="2" id="KW-0732">Signal</keyword>
<evidence type="ECO:0000256" key="2">
    <source>
        <dbReference type="SAM" id="SignalP"/>
    </source>
</evidence>
<evidence type="ECO:0008006" key="5">
    <source>
        <dbReference type="Google" id="ProtNLM"/>
    </source>
</evidence>
<dbReference type="EMBL" id="JAHRIQ010005614">
    <property type="protein sequence ID" value="MEQ2223096.1"/>
    <property type="molecule type" value="Genomic_DNA"/>
</dbReference>
<keyword evidence="4" id="KW-1185">Reference proteome</keyword>
<feature type="region of interest" description="Disordered" evidence="1">
    <location>
        <begin position="56"/>
        <end position="77"/>
    </location>
</feature>
<feature type="signal peptide" evidence="2">
    <location>
        <begin position="1"/>
        <end position="20"/>
    </location>
</feature>
<organism evidence="3 4">
    <name type="scientific">Ilyodon furcidens</name>
    <name type="common">goldbreast splitfin</name>
    <dbReference type="NCBI Taxonomy" id="33524"/>
    <lineage>
        <taxon>Eukaryota</taxon>
        <taxon>Metazoa</taxon>
        <taxon>Chordata</taxon>
        <taxon>Craniata</taxon>
        <taxon>Vertebrata</taxon>
        <taxon>Euteleostomi</taxon>
        <taxon>Actinopterygii</taxon>
        <taxon>Neopterygii</taxon>
        <taxon>Teleostei</taxon>
        <taxon>Neoteleostei</taxon>
        <taxon>Acanthomorphata</taxon>
        <taxon>Ovalentaria</taxon>
        <taxon>Atherinomorphae</taxon>
        <taxon>Cyprinodontiformes</taxon>
        <taxon>Goodeidae</taxon>
        <taxon>Ilyodon</taxon>
    </lineage>
</organism>
<evidence type="ECO:0000313" key="4">
    <source>
        <dbReference type="Proteomes" id="UP001482620"/>
    </source>
</evidence>
<evidence type="ECO:0000256" key="1">
    <source>
        <dbReference type="SAM" id="MobiDB-lite"/>
    </source>
</evidence>
<accession>A0ABV0SRK2</accession>
<comment type="caution">
    <text evidence="3">The sequence shown here is derived from an EMBL/GenBank/DDBJ whole genome shotgun (WGS) entry which is preliminary data.</text>
</comment>
<gene>
    <name evidence="3" type="ORF">ILYODFUR_033263</name>
</gene>